<reference evidence="3 4" key="1">
    <citation type="submission" date="2013-12" db="EMBL/GenBank/DDBJ databases">
        <authorList>
            <person name="Stott M."/>
        </authorList>
    </citation>
    <scope>NUCLEOTIDE SEQUENCE [LARGE SCALE GENOMIC DNA]</scope>
    <source>
        <strain evidence="3 4">K22</strain>
    </source>
</reference>
<reference evidence="3 4" key="2">
    <citation type="submission" date="2015-01" db="EMBL/GenBank/DDBJ databases">
        <title>Complete genome sequence of Pyrinomonas methylaliphatogenes type strain K22T.</title>
        <authorList>
            <person name="Lee K.C.Y."/>
            <person name="Power J.F."/>
            <person name="Dunfield P.F."/>
            <person name="Morgan X.C."/>
            <person name="Huttenhower C."/>
            <person name="Stott M.B."/>
        </authorList>
    </citation>
    <scope>NUCLEOTIDE SEQUENCE [LARGE SCALE GENOMIC DNA]</scope>
    <source>
        <strain evidence="3 4">K22</strain>
    </source>
</reference>
<dbReference type="Pfam" id="PF13173">
    <property type="entry name" value="AAA_14"/>
    <property type="match status" value="1"/>
</dbReference>
<dbReference type="InterPro" id="IPR041682">
    <property type="entry name" value="AAA_14"/>
</dbReference>
<dbReference type="PANTHER" id="PTHR43566">
    <property type="entry name" value="CONSERVED PROTEIN"/>
    <property type="match status" value="1"/>
</dbReference>
<evidence type="ECO:0000313" key="3">
    <source>
        <dbReference type="EMBL" id="CDM64845.1"/>
    </source>
</evidence>
<dbReference type="OrthoDB" id="128089at2"/>
<dbReference type="PANTHER" id="PTHR43566:SF1">
    <property type="entry name" value="AAA+ ATPASE DOMAIN-CONTAINING PROTEIN"/>
    <property type="match status" value="1"/>
</dbReference>
<dbReference type="STRING" id="454194.PYK22_00840"/>
<sequence length="406" mass="45440">MLSNSSTGFQRPYAAELRRRLAEPRRFIQVVIGPRQVGKTTLVAQVTHELGLPVTWASADEPTLRGPGWIAQQWERARSTLSKEGAVLVIDEAQKAVDWAEAIKRLWDEDTRAAVPLKVVLSGSAPLLIQRGLSESLAGRFETLYLPHWSYDEMRQAFGFNCEQYIFYGGYPGAAPLIGEHERWVRYIRDALIETTIARDVLLLARIDKPALLRRLFELGCLYSGQVLSYTKMLGQLQDAGNTTTLAHYLELLAAAGMLMGLQKYAGQAVRSRASSPKLQALNTALITAQMGMRMEEALEDRETWGRLVESAVGAHLANAALAGRCELYYWRERHHEVDFVVRARRQLTAIEVKSGRRKDALPGMEAFCAAFNPQRALLVGGDGIPLEEFLARPVEHWLARRQDSA</sequence>
<dbReference type="InterPro" id="IPR025420">
    <property type="entry name" value="DUF4143"/>
</dbReference>
<dbReference type="Pfam" id="PF13635">
    <property type="entry name" value="DUF4143"/>
    <property type="match status" value="1"/>
</dbReference>
<dbReference type="RefSeq" id="WP_099606161.1">
    <property type="nucleotide sequence ID" value="NZ_CBXV010000003.1"/>
</dbReference>
<gene>
    <name evidence="3" type="ORF">PYK22_00840</name>
</gene>
<dbReference type="AlphaFoldDB" id="A0A0B6WXE9"/>
<protein>
    <submittedName>
        <fullName evidence="3">Predicted ATPase (AAA+ superfamily)</fullName>
    </submittedName>
</protein>
<evidence type="ECO:0000259" key="1">
    <source>
        <dbReference type="Pfam" id="PF13173"/>
    </source>
</evidence>
<evidence type="ECO:0000259" key="2">
    <source>
        <dbReference type="Pfam" id="PF13635"/>
    </source>
</evidence>
<organism evidence="3 4">
    <name type="scientific">Pyrinomonas methylaliphatogenes</name>
    <dbReference type="NCBI Taxonomy" id="454194"/>
    <lineage>
        <taxon>Bacteria</taxon>
        <taxon>Pseudomonadati</taxon>
        <taxon>Acidobacteriota</taxon>
        <taxon>Blastocatellia</taxon>
        <taxon>Blastocatellales</taxon>
        <taxon>Pyrinomonadaceae</taxon>
        <taxon>Pyrinomonas</taxon>
    </lineage>
</organism>
<dbReference type="Proteomes" id="UP000031518">
    <property type="component" value="Unassembled WGS sequence"/>
</dbReference>
<dbReference type="Gene3D" id="3.40.50.300">
    <property type="entry name" value="P-loop containing nucleotide triphosphate hydrolases"/>
    <property type="match status" value="1"/>
</dbReference>
<proteinExistence type="predicted"/>
<accession>A0A0B6WXE9</accession>
<name>A0A0B6WXE9_9BACT</name>
<feature type="domain" description="AAA" evidence="1">
    <location>
        <begin position="28"/>
        <end position="154"/>
    </location>
</feature>
<dbReference type="EMBL" id="CBXV010000003">
    <property type="protein sequence ID" value="CDM64845.1"/>
    <property type="molecule type" value="Genomic_DNA"/>
</dbReference>
<dbReference type="InterPro" id="IPR027417">
    <property type="entry name" value="P-loop_NTPase"/>
</dbReference>
<feature type="domain" description="DUF4143" evidence="2">
    <location>
        <begin position="199"/>
        <end position="356"/>
    </location>
</feature>
<keyword evidence="4" id="KW-1185">Reference proteome</keyword>
<evidence type="ECO:0000313" key="4">
    <source>
        <dbReference type="Proteomes" id="UP000031518"/>
    </source>
</evidence>
<dbReference type="SUPFAM" id="SSF52540">
    <property type="entry name" value="P-loop containing nucleoside triphosphate hydrolases"/>
    <property type="match status" value="1"/>
</dbReference>